<dbReference type="InterPro" id="IPR053943">
    <property type="entry name" value="RlmKL-like_Mtase_CS"/>
</dbReference>
<evidence type="ECO:0000256" key="2">
    <source>
        <dbReference type="ARBA" id="ARBA00022679"/>
    </source>
</evidence>
<feature type="domain" description="THUMP" evidence="4">
    <location>
        <begin position="42"/>
        <end position="154"/>
    </location>
</feature>
<dbReference type="PROSITE" id="PS51165">
    <property type="entry name" value="THUMP"/>
    <property type="match status" value="1"/>
</dbReference>
<dbReference type="InterPro" id="IPR054170">
    <property type="entry name" value="RlmL_1st"/>
</dbReference>
<gene>
    <name evidence="5" type="ORF">EV03_0543</name>
</gene>
<dbReference type="RefSeq" id="WP_036904854.1">
    <property type="nucleotide sequence ID" value="NZ_CP138967.1"/>
</dbReference>
<evidence type="ECO:0000313" key="6">
    <source>
        <dbReference type="Proteomes" id="UP000030392"/>
    </source>
</evidence>
<dbReference type="InterPro" id="IPR000241">
    <property type="entry name" value="RlmKL-like_Mtase"/>
</dbReference>
<evidence type="ECO:0000313" key="5">
    <source>
        <dbReference type="EMBL" id="KGG21802.1"/>
    </source>
</evidence>
<dbReference type="Pfam" id="PF22020">
    <property type="entry name" value="RlmL_1st"/>
    <property type="match status" value="1"/>
</dbReference>
<dbReference type="GO" id="GO:0003723">
    <property type="term" value="F:RNA binding"/>
    <property type="evidence" value="ECO:0007669"/>
    <property type="project" value="UniProtKB-UniRule"/>
</dbReference>
<evidence type="ECO:0000259" key="4">
    <source>
        <dbReference type="PROSITE" id="PS51165"/>
    </source>
</evidence>
<dbReference type="PROSITE" id="PS00092">
    <property type="entry name" value="N6_MTASE"/>
    <property type="match status" value="1"/>
</dbReference>
<sequence>MKIVAYISQGLEKEGAKELIELGAKSVKASRRHISFEADMACLYRIHLRARLSFRFLREIVKFPCHGPNELYDGVQSLIDWENWLQPRQSFRVDVTGFGEGLSHTHFTALQVKNAIIDLQRERWGSRSSIDLNNPDICFHLHLSNYQAVLSVDGSNSSLHKRGYRPAVGMAPIKETLAAGLMRMTEWDGTKNLVDPLCGSGTFLIEGVSMLLGIASGMNRQFLFKNWPDFDISFWNKELKMAKKIKPLTKKLSKIIGCEVDEMIAHSARENVRKAGLKDYIEIINCPFQEFQLPPGLGFLICNPPYGKRIGDENELPNLYKQLGGYCKTQASGWDLWLLNGNPKLSKYLGMKASRRFQVNNGSIDCRWLNYKIK</sequence>
<comment type="caution">
    <text evidence="5">The sequence shown here is derived from an EMBL/GenBank/DDBJ whole genome shotgun (WGS) entry which is preliminary data.</text>
</comment>
<protein>
    <submittedName>
        <fullName evidence="5">Putative RNA methylase family UPF0020</fullName>
    </submittedName>
</protein>
<dbReference type="EMBL" id="JNAX01000005">
    <property type="protein sequence ID" value="KGG21802.1"/>
    <property type="molecule type" value="Genomic_DNA"/>
</dbReference>
<keyword evidence="2" id="KW-0808">Transferase</keyword>
<dbReference type="InterPro" id="IPR029063">
    <property type="entry name" value="SAM-dependent_MTases_sf"/>
</dbReference>
<dbReference type="InterPro" id="IPR004114">
    <property type="entry name" value="THUMP_dom"/>
</dbReference>
<dbReference type="GO" id="GO:0070043">
    <property type="term" value="F:rRNA (guanine-N7-)-methyltransferase activity"/>
    <property type="evidence" value="ECO:0007669"/>
    <property type="project" value="TreeGrafter"/>
</dbReference>
<dbReference type="PANTHER" id="PTHR47313">
    <property type="entry name" value="RIBOSOMAL RNA LARGE SUBUNIT METHYLTRANSFERASE K/L"/>
    <property type="match status" value="1"/>
</dbReference>
<dbReference type="SMART" id="SM00981">
    <property type="entry name" value="THUMP"/>
    <property type="match status" value="1"/>
</dbReference>
<dbReference type="PANTHER" id="PTHR47313:SF1">
    <property type="entry name" value="RIBOSOMAL RNA LARGE SUBUNIT METHYLTRANSFERASE K_L"/>
    <property type="match status" value="1"/>
</dbReference>
<proteinExistence type="predicted"/>
<dbReference type="PROSITE" id="PS01261">
    <property type="entry name" value="UPF0020"/>
    <property type="match status" value="1"/>
</dbReference>
<dbReference type="Pfam" id="PF02926">
    <property type="entry name" value="THUMP"/>
    <property type="match status" value="1"/>
</dbReference>
<dbReference type="CDD" id="cd11715">
    <property type="entry name" value="THUMP_AdoMetMT"/>
    <property type="match status" value="1"/>
</dbReference>
<organism evidence="5 6">
    <name type="scientific">Prochlorococcus marinus str. PAC1</name>
    <dbReference type="NCBI Taxonomy" id="59924"/>
    <lineage>
        <taxon>Bacteria</taxon>
        <taxon>Bacillati</taxon>
        <taxon>Cyanobacteriota</taxon>
        <taxon>Cyanophyceae</taxon>
        <taxon>Synechococcales</taxon>
        <taxon>Prochlorococcaceae</taxon>
        <taxon>Prochlorococcus</taxon>
    </lineage>
</organism>
<dbReference type="GO" id="GO:0008990">
    <property type="term" value="F:rRNA (guanine-N2-)-methyltransferase activity"/>
    <property type="evidence" value="ECO:0007669"/>
    <property type="project" value="TreeGrafter"/>
</dbReference>
<evidence type="ECO:0000256" key="1">
    <source>
        <dbReference type="ARBA" id="ARBA00022603"/>
    </source>
</evidence>
<reference evidence="6" key="1">
    <citation type="journal article" date="2014" name="Sci. Data">
        <title>Genomes of diverse isolates of the marine cyanobacterium Prochlorococcus.</title>
        <authorList>
            <person name="Biller S."/>
            <person name="Berube P."/>
            <person name="Thompson J."/>
            <person name="Kelly L."/>
            <person name="Roggensack S."/>
            <person name="Awad L."/>
            <person name="Roache-Johnson K."/>
            <person name="Ding H."/>
            <person name="Giovannoni S.J."/>
            <person name="Moore L.R."/>
            <person name="Chisholm S.W."/>
        </authorList>
    </citation>
    <scope>NUCLEOTIDE SEQUENCE [LARGE SCALE GENOMIC DNA]</scope>
    <source>
        <strain evidence="6">PAC1</strain>
    </source>
</reference>
<accession>A0A0A2C8C1</accession>
<dbReference type="SUPFAM" id="SSF53335">
    <property type="entry name" value="S-adenosyl-L-methionine-dependent methyltransferases"/>
    <property type="match status" value="1"/>
</dbReference>
<dbReference type="AlphaFoldDB" id="A0A0A2C8C1"/>
<dbReference type="Pfam" id="PF01170">
    <property type="entry name" value="UPF0020"/>
    <property type="match status" value="1"/>
</dbReference>
<evidence type="ECO:0000256" key="3">
    <source>
        <dbReference type="PROSITE-ProRule" id="PRU00529"/>
    </source>
</evidence>
<dbReference type="Gene3D" id="3.40.50.150">
    <property type="entry name" value="Vaccinia Virus protein VP39"/>
    <property type="match status" value="1"/>
</dbReference>
<dbReference type="InterPro" id="IPR002052">
    <property type="entry name" value="DNA_methylase_N6_adenine_CS"/>
</dbReference>
<keyword evidence="1 5" id="KW-0489">Methyltransferase</keyword>
<dbReference type="Proteomes" id="UP000030392">
    <property type="component" value="Unassembled WGS sequence"/>
</dbReference>
<dbReference type="CDD" id="cd02440">
    <property type="entry name" value="AdoMet_MTases"/>
    <property type="match status" value="1"/>
</dbReference>
<keyword evidence="3" id="KW-0694">RNA-binding</keyword>
<dbReference type="Gene3D" id="3.30.2130.30">
    <property type="match status" value="1"/>
</dbReference>
<name>A0A0A2C8C1_PROMR</name>